<accession>A0A146JW00</accession>
<dbReference type="AlphaFoldDB" id="A0A146JW00"/>
<evidence type="ECO:0000313" key="2">
    <source>
        <dbReference type="EMBL" id="JAP88712.1"/>
    </source>
</evidence>
<evidence type="ECO:0000256" key="1">
    <source>
        <dbReference type="SAM" id="Phobius"/>
    </source>
</evidence>
<dbReference type="EMBL" id="GDID01007894">
    <property type="protein sequence ID" value="JAP88712.1"/>
    <property type="molecule type" value="Transcribed_RNA"/>
</dbReference>
<keyword evidence="1" id="KW-1133">Transmembrane helix</keyword>
<feature type="transmembrane region" description="Helical" evidence="1">
    <location>
        <begin position="272"/>
        <end position="295"/>
    </location>
</feature>
<keyword evidence="1" id="KW-0472">Membrane</keyword>
<feature type="non-terminal residue" evidence="2">
    <location>
        <position position="314"/>
    </location>
</feature>
<organism evidence="2">
    <name type="scientific">Trepomonas sp. PC1</name>
    <dbReference type="NCBI Taxonomy" id="1076344"/>
    <lineage>
        <taxon>Eukaryota</taxon>
        <taxon>Metamonada</taxon>
        <taxon>Diplomonadida</taxon>
        <taxon>Hexamitidae</taxon>
        <taxon>Hexamitinae</taxon>
        <taxon>Trepomonas</taxon>
    </lineage>
</organism>
<reference evidence="2" key="1">
    <citation type="submission" date="2015-07" db="EMBL/GenBank/DDBJ databases">
        <title>Adaptation to a free-living lifestyle via gene acquisitions in the diplomonad Trepomonas sp. PC1.</title>
        <authorList>
            <person name="Xu F."/>
            <person name="Jerlstrom-Hultqvist J."/>
            <person name="Kolisko M."/>
            <person name="Simpson A.G.B."/>
            <person name="Roger A.J."/>
            <person name="Svard S.G."/>
            <person name="Andersson J.O."/>
        </authorList>
    </citation>
    <scope>NUCLEOTIDE SEQUENCE</scope>
    <source>
        <strain evidence="2">PC1</strain>
    </source>
</reference>
<name>A0A146JW00_9EUKA</name>
<protein>
    <submittedName>
        <fullName evidence="2">Uncharacterized protein</fullName>
    </submittedName>
</protein>
<feature type="non-terminal residue" evidence="2">
    <location>
        <position position="1"/>
    </location>
</feature>
<keyword evidence="1" id="KW-0812">Transmembrane</keyword>
<sequence>PFHSSPISIISLISPIYPYSALPAIFSYLPLFVSILSFATPSVAKNSLFKFSKRRFSFATLGASSPAFCKSDASPLSPYKKMIWSPMKGFRSKFSTKNGFLNRKRCFNEGIWLKTTNVAGSAIWQFQSQRVVRFRRWARENTFSSGFCEMFSSSNESSFQIPLRDRSLFSETNKTCRLVRFCSGLVDCKLQFTSISSFKLQNCGLRLKLNLLPGLQTYKRSNSLNFPTISSESIAVSMINSSFMFVYDCSQSKGDFTLNNFNVMQFDAFSSFIYSFSLTILYFYINYYFSCFIYANCSEDGAQMCQFFISFESP</sequence>
<proteinExistence type="predicted"/>
<gene>
    <name evidence="2" type="ORF">TPC1_31793</name>
</gene>